<feature type="region of interest" description="Disordered" evidence="1">
    <location>
        <begin position="244"/>
        <end position="364"/>
    </location>
</feature>
<comment type="caution">
    <text evidence="2">The sequence shown here is derived from an EMBL/GenBank/DDBJ whole genome shotgun (WGS) entry which is preliminary data.</text>
</comment>
<dbReference type="Proteomes" id="UP001057375">
    <property type="component" value="Unassembled WGS sequence"/>
</dbReference>
<feature type="compositionally biased region" description="Basic residues" evidence="1">
    <location>
        <begin position="69"/>
        <end position="80"/>
    </location>
</feature>
<dbReference type="EMBL" id="BQXS01010852">
    <property type="protein sequence ID" value="GKT34700.1"/>
    <property type="molecule type" value="Genomic_DNA"/>
</dbReference>
<accession>A0ABQ5KQD8</accession>
<proteinExistence type="predicted"/>
<feature type="compositionally biased region" description="Basic residues" evidence="1">
    <location>
        <begin position="49"/>
        <end position="61"/>
    </location>
</feature>
<name>A0ABQ5KQD8_9EUKA</name>
<gene>
    <name evidence="2" type="ORF">ADUPG1_008006</name>
</gene>
<evidence type="ECO:0000313" key="3">
    <source>
        <dbReference type="Proteomes" id="UP001057375"/>
    </source>
</evidence>
<protein>
    <submittedName>
        <fullName evidence="2">Uncharacterized protein</fullName>
    </submittedName>
</protein>
<evidence type="ECO:0000313" key="2">
    <source>
        <dbReference type="EMBL" id="GKT34700.1"/>
    </source>
</evidence>
<evidence type="ECO:0000256" key="1">
    <source>
        <dbReference type="SAM" id="MobiDB-lite"/>
    </source>
</evidence>
<feature type="compositionally biased region" description="Basic and acidic residues" evidence="1">
    <location>
        <begin position="157"/>
        <end position="169"/>
    </location>
</feature>
<feature type="region of interest" description="Disordered" evidence="1">
    <location>
        <begin position="157"/>
        <end position="210"/>
    </location>
</feature>
<sequence length="403" mass="45736">MAQLIRLRDQYTSMSVSLMPSVLTSPYGISSLQHVPDLTDEDLEEIKERQKKRKERMKKKREKNEQMRQKKKKIIEMRKKKKIEIEKENERIAELEAKERQKKNQRALQERRLEQQKVEKERQLIRLRKKEEKRKQEAAERIQREIERKQVLERRALKIEEKKRAEQRKSALKRVQQLVAGAESSSVDASESLSSSDDSDKDVDSSPLVKSSKDLLISSSSIRGILHDDSSHAVLSIIPSKTRLASSSMPFSDSTDDDTSNSHSTVDDSGVDHSHFDILGESFSEDVDKIFESESEQSKDDSQTSEFHLKPTSTSQLERRGIGEASKSNTPSPDALGKMSLASSVDEDGQSSDSESSSHKKFMNATSSSILSIELEFGDLDKELSDSVDEIFKDSSSDILSDL</sequence>
<feature type="region of interest" description="Disordered" evidence="1">
    <location>
        <begin position="41"/>
        <end position="80"/>
    </location>
</feature>
<feature type="compositionally biased region" description="Low complexity" evidence="1">
    <location>
        <begin position="184"/>
        <end position="196"/>
    </location>
</feature>
<feature type="compositionally biased region" description="Basic and acidic residues" evidence="1">
    <location>
        <begin position="286"/>
        <end position="302"/>
    </location>
</feature>
<reference evidence="2" key="1">
    <citation type="submission" date="2022-03" db="EMBL/GenBank/DDBJ databases">
        <title>Draft genome sequence of Aduncisulcus paluster, a free-living microaerophilic Fornicata.</title>
        <authorList>
            <person name="Yuyama I."/>
            <person name="Kume K."/>
            <person name="Tamura T."/>
            <person name="Inagaki Y."/>
            <person name="Hashimoto T."/>
        </authorList>
    </citation>
    <scope>NUCLEOTIDE SEQUENCE</scope>
    <source>
        <strain evidence="2">NY0171</strain>
    </source>
</reference>
<organism evidence="2 3">
    <name type="scientific">Aduncisulcus paluster</name>
    <dbReference type="NCBI Taxonomy" id="2918883"/>
    <lineage>
        <taxon>Eukaryota</taxon>
        <taxon>Metamonada</taxon>
        <taxon>Carpediemonas-like organisms</taxon>
        <taxon>Aduncisulcus</taxon>
    </lineage>
</organism>
<keyword evidence="3" id="KW-1185">Reference proteome</keyword>